<comment type="caution">
    <text evidence="1">The sequence shown here is derived from an EMBL/GenBank/DDBJ whole genome shotgun (WGS) entry which is preliminary data.</text>
</comment>
<reference evidence="1 3" key="1">
    <citation type="submission" date="2015-09" db="EMBL/GenBank/DDBJ databases">
        <title>Genome announcement of multiple Pseudomonas syringae strains.</title>
        <authorList>
            <person name="Thakur S."/>
            <person name="Wang P.W."/>
            <person name="Gong Y."/>
            <person name="Weir B.S."/>
            <person name="Guttman D.S."/>
        </authorList>
    </citation>
    <scope>NUCLEOTIDE SEQUENCE [LARGE SCALE GENOMIC DNA]</scope>
    <source>
        <strain evidence="1 3">ICMP19117</strain>
    </source>
</reference>
<dbReference type="Proteomes" id="UP000183042">
    <property type="component" value="Unassembled WGS sequence"/>
</dbReference>
<evidence type="ECO:0000313" key="1">
    <source>
        <dbReference type="EMBL" id="KPW85426.1"/>
    </source>
</evidence>
<name>A0A0P9PKK9_9PSED</name>
<evidence type="ECO:0000313" key="3">
    <source>
        <dbReference type="Proteomes" id="UP000050411"/>
    </source>
</evidence>
<sequence length="211" mass="23827">MSDPDKALLTEASLLSFARNVEPDVRQDIIDCLHHARLVADDHHSSRTNWRAWLDAYQRSITATGGSRSAGINDARLRIHSFRDIGKLQLPVVDNAAELRQLYRSSLDRLLSSEHAANFFGSWFTSGRSESFQLMPCAMRNKDEVSILLCSLQMTTLALRPAQYFWQILGGEMQVHAISTAFRFSRQSFEPFRQTVQDALADRAAAEIISL</sequence>
<accession>A0A0P9PKK9</accession>
<dbReference type="PATRIC" id="fig|200452.3.peg.976"/>
<dbReference type="EMBL" id="LJQB01000045">
    <property type="protein sequence ID" value="KPW85426.1"/>
    <property type="molecule type" value="Genomic_DNA"/>
</dbReference>
<dbReference type="GeneID" id="65077025"/>
<reference evidence="2 4" key="2">
    <citation type="submission" date="2016-10" db="EMBL/GenBank/DDBJ databases">
        <authorList>
            <person name="Varghese N."/>
            <person name="Submissions S."/>
        </authorList>
    </citation>
    <scope>NUCLEOTIDE SEQUENCE [LARGE SCALE GENOMIC DNA]</scope>
    <source>
        <strain evidence="2 4">DSM 14939</strain>
    </source>
</reference>
<protein>
    <submittedName>
        <fullName evidence="1">Uncharacterized protein</fullName>
    </submittedName>
</protein>
<organism evidence="1 3">
    <name type="scientific">Pseudomonas congelans</name>
    <dbReference type="NCBI Taxonomy" id="200452"/>
    <lineage>
        <taxon>Bacteria</taxon>
        <taxon>Pseudomonadati</taxon>
        <taxon>Pseudomonadota</taxon>
        <taxon>Gammaproteobacteria</taxon>
        <taxon>Pseudomonadales</taxon>
        <taxon>Pseudomonadaceae</taxon>
        <taxon>Pseudomonas</taxon>
    </lineage>
</organism>
<keyword evidence="4" id="KW-1185">Reference proteome</keyword>
<dbReference type="EMBL" id="FNJH01000006">
    <property type="protein sequence ID" value="SDP64657.1"/>
    <property type="molecule type" value="Genomic_DNA"/>
</dbReference>
<gene>
    <name evidence="1" type="ORF">ALO92_00794</name>
    <name evidence="2" type="ORF">SAMN05216596_106141</name>
</gene>
<proteinExistence type="predicted"/>
<evidence type="ECO:0000313" key="4">
    <source>
        <dbReference type="Proteomes" id="UP000183042"/>
    </source>
</evidence>
<dbReference type="RefSeq" id="WP_054993284.1">
    <property type="nucleotide sequence ID" value="NZ_FNJH01000006.1"/>
</dbReference>
<dbReference type="AlphaFoldDB" id="A0A0P9PKK9"/>
<dbReference type="Proteomes" id="UP000050411">
    <property type="component" value="Unassembled WGS sequence"/>
</dbReference>
<evidence type="ECO:0000313" key="2">
    <source>
        <dbReference type="EMBL" id="SDP64657.1"/>
    </source>
</evidence>